<dbReference type="InterPro" id="IPR036393">
    <property type="entry name" value="AceGlu_kinase-like_sf"/>
</dbReference>
<dbReference type="Pfam" id="PF00696">
    <property type="entry name" value="AA_kinase"/>
    <property type="match status" value="1"/>
</dbReference>
<feature type="domain" description="Aspartate/glutamate/uridylate kinase" evidence="5">
    <location>
        <begin position="4"/>
        <end position="293"/>
    </location>
</feature>
<organism evidence="6 7">
    <name type="scientific">Gimesia alba</name>
    <dbReference type="NCBI Taxonomy" id="2527973"/>
    <lineage>
        <taxon>Bacteria</taxon>
        <taxon>Pseudomonadati</taxon>
        <taxon>Planctomycetota</taxon>
        <taxon>Planctomycetia</taxon>
        <taxon>Planctomycetales</taxon>
        <taxon>Planctomycetaceae</taxon>
        <taxon>Gimesia</taxon>
    </lineage>
</organism>
<keyword evidence="2 4" id="KW-0808">Transferase</keyword>
<dbReference type="NCBIfam" id="NF009007">
    <property type="entry name" value="PRK12352.1"/>
    <property type="match status" value="1"/>
</dbReference>
<reference evidence="6 7" key="1">
    <citation type="submission" date="2019-02" db="EMBL/GenBank/DDBJ databases">
        <title>Deep-cultivation of Planctomycetes and their phenomic and genomic characterization uncovers novel biology.</title>
        <authorList>
            <person name="Wiegand S."/>
            <person name="Jogler M."/>
            <person name="Boedeker C."/>
            <person name="Pinto D."/>
            <person name="Vollmers J."/>
            <person name="Rivas-Marin E."/>
            <person name="Kohn T."/>
            <person name="Peeters S.H."/>
            <person name="Heuer A."/>
            <person name="Rast P."/>
            <person name="Oberbeckmann S."/>
            <person name="Bunk B."/>
            <person name="Jeske O."/>
            <person name="Meyerdierks A."/>
            <person name="Storesund J.E."/>
            <person name="Kallscheuer N."/>
            <person name="Luecker S."/>
            <person name="Lage O.M."/>
            <person name="Pohl T."/>
            <person name="Merkel B.J."/>
            <person name="Hornburger P."/>
            <person name="Mueller R.-W."/>
            <person name="Bruemmer F."/>
            <person name="Labrenz M."/>
            <person name="Spormann A.M."/>
            <person name="Op den Camp H."/>
            <person name="Overmann J."/>
            <person name="Amann R."/>
            <person name="Jetten M.S.M."/>
            <person name="Mascher T."/>
            <person name="Medema M.H."/>
            <person name="Devos D.P."/>
            <person name="Kaster A.-K."/>
            <person name="Ovreas L."/>
            <person name="Rohde M."/>
            <person name="Galperin M.Y."/>
            <person name="Jogler C."/>
        </authorList>
    </citation>
    <scope>NUCLEOTIDE SEQUENCE [LARGE SCALE GENOMIC DNA]</scope>
    <source>
        <strain evidence="6 7">Pan241w</strain>
    </source>
</reference>
<dbReference type="KEGG" id="gaz:Pan241w_41750"/>
<dbReference type="InterPro" id="IPR001048">
    <property type="entry name" value="Asp/Glu/Uridylate_kinase"/>
</dbReference>
<keyword evidence="7" id="KW-1185">Reference proteome</keyword>
<dbReference type="Gene3D" id="3.40.1160.10">
    <property type="entry name" value="Acetylglutamate kinase-like"/>
    <property type="match status" value="1"/>
</dbReference>
<dbReference type="PRINTS" id="PR01469">
    <property type="entry name" value="CARBMTKINASE"/>
</dbReference>
<evidence type="ECO:0000313" key="7">
    <source>
        <dbReference type="Proteomes" id="UP000317171"/>
    </source>
</evidence>
<accession>A0A517RJL1</accession>
<comment type="similarity">
    <text evidence="1 4">Belongs to the carbamate kinase family.</text>
</comment>
<proteinExistence type="inferred from homology"/>
<evidence type="ECO:0000259" key="5">
    <source>
        <dbReference type="Pfam" id="PF00696"/>
    </source>
</evidence>
<dbReference type="Proteomes" id="UP000317171">
    <property type="component" value="Chromosome"/>
</dbReference>
<dbReference type="PANTHER" id="PTHR30409">
    <property type="entry name" value="CARBAMATE KINASE"/>
    <property type="match status" value="1"/>
</dbReference>
<dbReference type="SUPFAM" id="SSF53633">
    <property type="entry name" value="Carbamate kinase-like"/>
    <property type="match status" value="1"/>
</dbReference>
<dbReference type="RefSeq" id="WP_145219235.1">
    <property type="nucleotide sequence ID" value="NZ_CP036269.1"/>
</dbReference>
<dbReference type="GO" id="GO:0008804">
    <property type="term" value="F:carbamate kinase activity"/>
    <property type="evidence" value="ECO:0007669"/>
    <property type="project" value="InterPro"/>
</dbReference>
<dbReference type="PIRSF" id="PIRSF000723">
    <property type="entry name" value="Carbamate_kin"/>
    <property type="match status" value="1"/>
</dbReference>
<dbReference type="PANTHER" id="PTHR30409:SF1">
    <property type="entry name" value="CARBAMATE KINASE-RELATED"/>
    <property type="match status" value="1"/>
</dbReference>
<evidence type="ECO:0000256" key="2">
    <source>
        <dbReference type="ARBA" id="ARBA00022679"/>
    </source>
</evidence>
<dbReference type="GO" id="GO:0019546">
    <property type="term" value="P:L-arginine deiminase pathway"/>
    <property type="evidence" value="ECO:0007669"/>
    <property type="project" value="TreeGrafter"/>
</dbReference>
<dbReference type="CDD" id="cd04235">
    <property type="entry name" value="AAK_CK"/>
    <property type="match status" value="1"/>
</dbReference>
<dbReference type="AlphaFoldDB" id="A0A517RJL1"/>
<gene>
    <name evidence="6" type="primary">arcC1</name>
    <name evidence="6" type="ORF">Pan241w_41750</name>
</gene>
<protein>
    <recommendedName>
        <fullName evidence="4">Carbamate kinase</fullName>
    </recommendedName>
</protein>
<dbReference type="GO" id="GO:0005829">
    <property type="term" value="C:cytosol"/>
    <property type="evidence" value="ECO:0007669"/>
    <property type="project" value="TreeGrafter"/>
</dbReference>
<evidence type="ECO:0000256" key="1">
    <source>
        <dbReference type="ARBA" id="ARBA00011066"/>
    </source>
</evidence>
<evidence type="ECO:0000256" key="4">
    <source>
        <dbReference type="PIRNR" id="PIRNR000723"/>
    </source>
</evidence>
<dbReference type="EMBL" id="CP036269">
    <property type="protein sequence ID" value="QDT44070.1"/>
    <property type="molecule type" value="Genomic_DNA"/>
</dbReference>
<sequence>MTERTILALGGNAFAKPGAPLTMARQFEFARQVFQSLSPLLMGDRELIISHGNGPQVGHMLIRVEEALGKAYAVPLEVCVAESEGELGYVITQTLHNVLDEGERHRPIASILTQVVVDHNDPAFEHPTKAIGPFYTAAQADEIRQRGFPLRDEGERGFRRIVPSPHPREIIDVDVIASLLRDGVLVVAAGGGGIPVIRDGNRLRGVEAVVDKDLTSALLGTLIEAQLLLILTNVPCAYREFNTPEQSPIGRIGISEAQRMLDEGHFGEGSMQPKIEAGIQFSRRPNCRTIICNIDTLEQALQGRSGTIIEHD</sequence>
<evidence type="ECO:0000256" key="3">
    <source>
        <dbReference type="ARBA" id="ARBA00022777"/>
    </source>
</evidence>
<name>A0A517RJL1_9PLAN</name>
<evidence type="ECO:0000313" key="6">
    <source>
        <dbReference type="EMBL" id="QDT44070.1"/>
    </source>
</evidence>
<dbReference type="InterPro" id="IPR003964">
    <property type="entry name" value="Carb_kinase"/>
</dbReference>
<dbReference type="OrthoDB" id="9766717at2"/>
<keyword evidence="3 4" id="KW-0418">Kinase</keyword>